<dbReference type="EMBL" id="VSRR010094294">
    <property type="protein sequence ID" value="MPC93271.1"/>
    <property type="molecule type" value="Genomic_DNA"/>
</dbReference>
<proteinExistence type="predicted"/>
<feature type="compositionally biased region" description="Basic and acidic residues" evidence="1">
    <location>
        <begin position="1"/>
        <end position="12"/>
    </location>
</feature>
<sequence length="51" mass="5479">MTMEVGDWKESLLEESSIVQDPGSPSHGGSMRADRQSRALISTGRCVDGDV</sequence>
<organism evidence="2 3">
    <name type="scientific">Portunus trituberculatus</name>
    <name type="common">Swimming crab</name>
    <name type="synonym">Neptunus trituberculatus</name>
    <dbReference type="NCBI Taxonomy" id="210409"/>
    <lineage>
        <taxon>Eukaryota</taxon>
        <taxon>Metazoa</taxon>
        <taxon>Ecdysozoa</taxon>
        <taxon>Arthropoda</taxon>
        <taxon>Crustacea</taxon>
        <taxon>Multicrustacea</taxon>
        <taxon>Malacostraca</taxon>
        <taxon>Eumalacostraca</taxon>
        <taxon>Eucarida</taxon>
        <taxon>Decapoda</taxon>
        <taxon>Pleocyemata</taxon>
        <taxon>Brachyura</taxon>
        <taxon>Eubrachyura</taxon>
        <taxon>Portunoidea</taxon>
        <taxon>Portunidae</taxon>
        <taxon>Portuninae</taxon>
        <taxon>Portunus</taxon>
    </lineage>
</organism>
<gene>
    <name evidence="2" type="ORF">E2C01_088395</name>
</gene>
<protein>
    <submittedName>
        <fullName evidence="2">Uncharacterized protein</fullName>
    </submittedName>
</protein>
<comment type="caution">
    <text evidence="2">The sequence shown here is derived from an EMBL/GenBank/DDBJ whole genome shotgun (WGS) entry which is preliminary data.</text>
</comment>
<feature type="region of interest" description="Disordered" evidence="1">
    <location>
        <begin position="1"/>
        <end position="51"/>
    </location>
</feature>
<reference evidence="2 3" key="1">
    <citation type="submission" date="2019-05" db="EMBL/GenBank/DDBJ databases">
        <title>Another draft genome of Portunus trituberculatus and its Hox gene families provides insights of decapod evolution.</title>
        <authorList>
            <person name="Jeong J.-H."/>
            <person name="Song I."/>
            <person name="Kim S."/>
            <person name="Choi T."/>
            <person name="Kim D."/>
            <person name="Ryu S."/>
            <person name="Kim W."/>
        </authorList>
    </citation>
    <scope>NUCLEOTIDE SEQUENCE [LARGE SCALE GENOMIC DNA]</scope>
    <source>
        <tissue evidence="2">Muscle</tissue>
    </source>
</reference>
<dbReference type="Proteomes" id="UP000324222">
    <property type="component" value="Unassembled WGS sequence"/>
</dbReference>
<evidence type="ECO:0000256" key="1">
    <source>
        <dbReference type="SAM" id="MobiDB-lite"/>
    </source>
</evidence>
<keyword evidence="3" id="KW-1185">Reference proteome</keyword>
<accession>A0A5B7J625</accession>
<dbReference type="AlphaFoldDB" id="A0A5B7J625"/>
<evidence type="ECO:0000313" key="2">
    <source>
        <dbReference type="EMBL" id="MPC93271.1"/>
    </source>
</evidence>
<evidence type="ECO:0000313" key="3">
    <source>
        <dbReference type="Proteomes" id="UP000324222"/>
    </source>
</evidence>
<name>A0A5B7J625_PORTR</name>